<gene>
    <name evidence="2" type="ORF">ADUPG1_005149</name>
</gene>
<evidence type="ECO:0000256" key="1">
    <source>
        <dbReference type="SAM" id="MobiDB-lite"/>
    </source>
</evidence>
<sequence length="129" mass="13597">GGPLADDTIELTLTGGPVGEIKDIISRKDLWVITTEGEWVVGAATSGSSITPENRKANNESPYGSSGVGAVVCGGGVLYVDQSRRKMRVMNYQFADDSLSSSDTTVLSEHITKPGIKAITYALHPDSVL</sequence>
<comment type="caution">
    <text evidence="2">The sequence shown here is derived from an EMBL/GenBank/DDBJ whole genome shotgun (WGS) entry which is preliminary data.</text>
</comment>
<protein>
    <submittedName>
        <fullName evidence="2">Uncharacterized protein</fullName>
    </submittedName>
</protein>
<organism evidence="2 3">
    <name type="scientific">Aduncisulcus paluster</name>
    <dbReference type="NCBI Taxonomy" id="2918883"/>
    <lineage>
        <taxon>Eukaryota</taxon>
        <taxon>Metamonada</taxon>
        <taxon>Carpediemonas-like organisms</taxon>
        <taxon>Aduncisulcus</taxon>
    </lineage>
</organism>
<evidence type="ECO:0000313" key="3">
    <source>
        <dbReference type="Proteomes" id="UP001057375"/>
    </source>
</evidence>
<proteinExistence type="predicted"/>
<evidence type="ECO:0000313" key="2">
    <source>
        <dbReference type="EMBL" id="GKT29090.1"/>
    </source>
</evidence>
<feature type="region of interest" description="Disordered" evidence="1">
    <location>
        <begin position="44"/>
        <end position="63"/>
    </location>
</feature>
<dbReference type="EMBL" id="BQXS01008138">
    <property type="protein sequence ID" value="GKT29090.1"/>
    <property type="molecule type" value="Genomic_DNA"/>
</dbReference>
<dbReference type="Proteomes" id="UP001057375">
    <property type="component" value="Unassembled WGS sequence"/>
</dbReference>
<reference evidence="2" key="1">
    <citation type="submission" date="2022-03" db="EMBL/GenBank/DDBJ databases">
        <title>Draft genome sequence of Aduncisulcus paluster, a free-living microaerophilic Fornicata.</title>
        <authorList>
            <person name="Yuyama I."/>
            <person name="Kume K."/>
            <person name="Tamura T."/>
            <person name="Inagaki Y."/>
            <person name="Hashimoto T."/>
        </authorList>
    </citation>
    <scope>NUCLEOTIDE SEQUENCE</scope>
    <source>
        <strain evidence="2">NY0171</strain>
    </source>
</reference>
<name>A0ABQ5KD14_9EUKA</name>
<accession>A0ABQ5KD14</accession>
<feature type="non-terminal residue" evidence="2">
    <location>
        <position position="1"/>
    </location>
</feature>
<feature type="non-terminal residue" evidence="2">
    <location>
        <position position="129"/>
    </location>
</feature>
<keyword evidence="3" id="KW-1185">Reference proteome</keyword>